<gene>
    <name evidence="3" type="ORF">Clacol_003015</name>
</gene>
<proteinExistence type="predicted"/>
<keyword evidence="1" id="KW-0677">Repeat</keyword>
<dbReference type="Pfam" id="PF01535">
    <property type="entry name" value="PPR"/>
    <property type="match status" value="2"/>
</dbReference>
<organism evidence="3 4">
    <name type="scientific">Clathrus columnatus</name>
    <dbReference type="NCBI Taxonomy" id="1419009"/>
    <lineage>
        <taxon>Eukaryota</taxon>
        <taxon>Fungi</taxon>
        <taxon>Dikarya</taxon>
        <taxon>Basidiomycota</taxon>
        <taxon>Agaricomycotina</taxon>
        <taxon>Agaricomycetes</taxon>
        <taxon>Phallomycetidae</taxon>
        <taxon>Phallales</taxon>
        <taxon>Clathraceae</taxon>
        <taxon>Clathrus</taxon>
    </lineage>
</organism>
<dbReference type="InterPro" id="IPR050667">
    <property type="entry name" value="PPR-containing_protein"/>
</dbReference>
<sequence length="714" mass="82007">MLRISRGLQKVLPPTLLDLVFTPFRQQFKESFTTRHAFRSRQLSTTLPDNPQHLFSLRHAIGERNSSEIRQIHREMCKNHTLGTLTNRELYTLSFVLDEHIQNSPQSETDEYDKEMAIHCAAHGYIDPLKTFMLLDFKSNNYDEVISLYDQYFTEYGRVSSRSSEIGTSTLDPMSDDVVLLDDNIEIKHTPSDVTDLVVLMIAAHAAKETFDGAYLRFMDSPTMVRITTPKIIAFCDAHLTHNPDLANNLEVWSQELFLCRLISRQNSFDMYVKNLLKDNHIIALEKLYQRIIDYCDDPHKVMCLVQPSPEELDNSKQLTVPDDTWASFIRAFIQCNRHDLIGKLWVDLKSRGLVPSRYIRNALLEGFGRYGHLDKAIAVWKDMLSAGIEPNDISYGAMIQAYFHNRKPAEALAMFDQFRKNARTSPGGKEMLQQNSLLPLYNIVLHGLLINKSFQNARDMLKELQKHGPKPDIVTYNIFLRFYGRIGDLQALDNMLQEMKGLGVSPDVYSFTTILSALYRKGKLDAHKRLLNIMMSMGVQPNVAMYSAIINFLVREGGYGNLRNAVLLLHHMEHDADKASRPNEVTYTALLAGIHRDPTLTRDEVDSYTEDIFGKMQRSGIQPNRTTYHYLIKACLENPDIRALQTGLRFYREMEKRGIITNRTWYVILSSLLRRGDFDTAGGIVNDMLRKGYQPDESLRVLIEVQKQAAYQS</sequence>
<evidence type="ECO:0000313" key="3">
    <source>
        <dbReference type="EMBL" id="GJJ08796.1"/>
    </source>
</evidence>
<feature type="repeat" description="PPR" evidence="2">
    <location>
        <begin position="508"/>
        <end position="542"/>
    </location>
</feature>
<dbReference type="PANTHER" id="PTHR47939:SF13">
    <property type="entry name" value="OS03G0201400 PROTEIN"/>
    <property type="match status" value="1"/>
</dbReference>
<evidence type="ECO:0000313" key="4">
    <source>
        <dbReference type="Proteomes" id="UP001050691"/>
    </source>
</evidence>
<feature type="repeat" description="PPR" evidence="2">
    <location>
        <begin position="357"/>
        <end position="391"/>
    </location>
</feature>
<dbReference type="EMBL" id="BPWL01000003">
    <property type="protein sequence ID" value="GJJ08796.1"/>
    <property type="molecule type" value="Genomic_DNA"/>
</dbReference>
<dbReference type="PROSITE" id="PS51375">
    <property type="entry name" value="PPR"/>
    <property type="match status" value="5"/>
</dbReference>
<evidence type="ECO:0000256" key="1">
    <source>
        <dbReference type="ARBA" id="ARBA00022737"/>
    </source>
</evidence>
<name>A0AAV5A8A9_9AGAM</name>
<dbReference type="Gene3D" id="1.25.40.10">
    <property type="entry name" value="Tetratricopeptide repeat domain"/>
    <property type="match status" value="3"/>
</dbReference>
<feature type="repeat" description="PPR" evidence="2">
    <location>
        <begin position="392"/>
        <end position="426"/>
    </location>
</feature>
<accession>A0AAV5A8A9</accession>
<feature type="repeat" description="PPR" evidence="2">
    <location>
        <begin position="662"/>
        <end position="696"/>
    </location>
</feature>
<dbReference type="Pfam" id="PF13041">
    <property type="entry name" value="PPR_2"/>
    <property type="match status" value="2"/>
</dbReference>
<dbReference type="NCBIfam" id="TIGR00756">
    <property type="entry name" value="PPR"/>
    <property type="match status" value="5"/>
</dbReference>
<comment type="caution">
    <text evidence="3">The sequence shown here is derived from an EMBL/GenBank/DDBJ whole genome shotgun (WGS) entry which is preliminary data.</text>
</comment>
<dbReference type="Pfam" id="PF13812">
    <property type="entry name" value="PPR_3"/>
    <property type="match status" value="1"/>
</dbReference>
<reference evidence="3" key="1">
    <citation type="submission" date="2021-10" db="EMBL/GenBank/DDBJ databases">
        <title>De novo Genome Assembly of Clathrus columnatus (Basidiomycota, Fungi) Using Illumina and Nanopore Sequence Data.</title>
        <authorList>
            <person name="Ogiso-Tanaka E."/>
            <person name="Itagaki H."/>
            <person name="Hosoya T."/>
            <person name="Hosaka K."/>
        </authorList>
    </citation>
    <scope>NUCLEOTIDE SEQUENCE</scope>
    <source>
        <strain evidence="3">MO-923</strain>
    </source>
</reference>
<dbReference type="AlphaFoldDB" id="A0AAV5A8A9"/>
<dbReference type="InterPro" id="IPR002885">
    <property type="entry name" value="PPR_rpt"/>
</dbReference>
<dbReference type="Proteomes" id="UP001050691">
    <property type="component" value="Unassembled WGS sequence"/>
</dbReference>
<protein>
    <recommendedName>
        <fullName evidence="5">Pentatricopeptide repeat-containing protein</fullName>
    </recommendedName>
</protein>
<dbReference type="InterPro" id="IPR011990">
    <property type="entry name" value="TPR-like_helical_dom_sf"/>
</dbReference>
<feature type="repeat" description="PPR" evidence="2">
    <location>
        <begin position="473"/>
        <end position="507"/>
    </location>
</feature>
<dbReference type="PANTHER" id="PTHR47939">
    <property type="entry name" value="MEMBRANE-ASSOCIATED SALT-INDUCIBLE PROTEIN-LIKE"/>
    <property type="match status" value="1"/>
</dbReference>
<keyword evidence="4" id="KW-1185">Reference proteome</keyword>
<evidence type="ECO:0000256" key="2">
    <source>
        <dbReference type="PROSITE-ProRule" id="PRU00708"/>
    </source>
</evidence>
<evidence type="ECO:0008006" key="5">
    <source>
        <dbReference type="Google" id="ProtNLM"/>
    </source>
</evidence>